<evidence type="ECO:0000256" key="1">
    <source>
        <dbReference type="SAM" id="MobiDB-lite"/>
    </source>
</evidence>
<dbReference type="EMBL" id="AYKW01000045">
    <property type="protein sequence ID" value="PIL26442.1"/>
    <property type="molecule type" value="Genomic_DNA"/>
</dbReference>
<gene>
    <name evidence="3" type="ORF">GSI_12200</name>
</gene>
<feature type="domain" description="BTB" evidence="2">
    <location>
        <begin position="40"/>
        <end position="111"/>
    </location>
</feature>
<dbReference type="Gene3D" id="3.30.710.10">
    <property type="entry name" value="Potassium Channel Kv1.1, Chain A"/>
    <property type="match status" value="1"/>
</dbReference>
<dbReference type="OrthoDB" id="3036049at2759"/>
<evidence type="ECO:0000313" key="4">
    <source>
        <dbReference type="Proteomes" id="UP000230002"/>
    </source>
</evidence>
<dbReference type="AlphaFoldDB" id="A0A2G8RY58"/>
<dbReference type="STRING" id="1077348.A0A2G8RY58"/>
<comment type="caution">
    <text evidence="3">The sequence shown here is derived from an EMBL/GenBank/DDBJ whole genome shotgun (WGS) entry which is preliminary data.</text>
</comment>
<accession>A0A2G8RY58</accession>
<reference evidence="3 4" key="1">
    <citation type="journal article" date="2015" name="Sci. Rep.">
        <title>Chromosome-level genome map provides insights into diverse defense mechanisms in the medicinal fungus Ganoderma sinense.</title>
        <authorList>
            <person name="Zhu Y."/>
            <person name="Xu J."/>
            <person name="Sun C."/>
            <person name="Zhou S."/>
            <person name="Xu H."/>
            <person name="Nelson D.R."/>
            <person name="Qian J."/>
            <person name="Song J."/>
            <person name="Luo H."/>
            <person name="Xiang L."/>
            <person name="Li Y."/>
            <person name="Xu Z."/>
            <person name="Ji A."/>
            <person name="Wang L."/>
            <person name="Lu S."/>
            <person name="Hayward A."/>
            <person name="Sun W."/>
            <person name="Li X."/>
            <person name="Schwartz D.C."/>
            <person name="Wang Y."/>
            <person name="Chen S."/>
        </authorList>
    </citation>
    <scope>NUCLEOTIDE SEQUENCE [LARGE SCALE GENOMIC DNA]</scope>
    <source>
        <strain evidence="3 4">ZZ0214-1</strain>
    </source>
</reference>
<dbReference type="PROSITE" id="PS50097">
    <property type="entry name" value="BTB"/>
    <property type="match status" value="1"/>
</dbReference>
<dbReference type="InterPro" id="IPR000210">
    <property type="entry name" value="BTB/POZ_dom"/>
</dbReference>
<keyword evidence="4" id="KW-1185">Reference proteome</keyword>
<sequence length="338" mass="37768">MSQDSRPFKRARSVTDGAESSDATPHGDFKRSEEFWMPDGNIVLIAGETAFRVYRGLLALQSTVFADLFASSSPNAEESYEDCPLIRLTDSPHDLAHLLRVLLPTSRMLLQRREDDPQLSLHQISAIIRLTHKYHIEDLHGQALYVLQDAFGPRSLRKWEDDFCSALLSWDDAGPIAVVNIARLTDTPSLLPIALYECCNLGEILIDGRKGEDGTVEHLSPADLKRCVRARNEFAKEASALTSTIFNSGPSGDCTTLDLCTASLHSFLVQIMTDGSVADSAVLENWDYVVRRGARPRNNQGYCSACERELLARASRETERVWSRLPKIFDIEVPNWDS</sequence>
<dbReference type="Proteomes" id="UP000230002">
    <property type="component" value="Unassembled WGS sequence"/>
</dbReference>
<organism evidence="3 4">
    <name type="scientific">Ganoderma sinense ZZ0214-1</name>
    <dbReference type="NCBI Taxonomy" id="1077348"/>
    <lineage>
        <taxon>Eukaryota</taxon>
        <taxon>Fungi</taxon>
        <taxon>Dikarya</taxon>
        <taxon>Basidiomycota</taxon>
        <taxon>Agaricomycotina</taxon>
        <taxon>Agaricomycetes</taxon>
        <taxon>Polyporales</taxon>
        <taxon>Polyporaceae</taxon>
        <taxon>Ganoderma</taxon>
    </lineage>
</organism>
<dbReference type="InterPro" id="IPR011333">
    <property type="entry name" value="SKP1/BTB/POZ_sf"/>
</dbReference>
<feature type="region of interest" description="Disordered" evidence="1">
    <location>
        <begin position="1"/>
        <end position="30"/>
    </location>
</feature>
<evidence type="ECO:0000259" key="2">
    <source>
        <dbReference type="PROSITE" id="PS50097"/>
    </source>
</evidence>
<name>A0A2G8RY58_9APHY</name>
<protein>
    <recommendedName>
        <fullName evidence="2">BTB domain-containing protein</fullName>
    </recommendedName>
</protein>
<proteinExistence type="predicted"/>
<evidence type="ECO:0000313" key="3">
    <source>
        <dbReference type="EMBL" id="PIL26442.1"/>
    </source>
</evidence>